<dbReference type="Proteomes" id="UP000824469">
    <property type="component" value="Unassembled WGS sequence"/>
</dbReference>
<comment type="caution">
    <text evidence="2">The sequence shown here is derived from an EMBL/GenBank/DDBJ whole genome shotgun (WGS) entry which is preliminary data.</text>
</comment>
<evidence type="ECO:0000256" key="1">
    <source>
        <dbReference type="SAM" id="MobiDB-lite"/>
    </source>
</evidence>
<dbReference type="OMA" id="DSAHCAV"/>
<evidence type="ECO:0000313" key="2">
    <source>
        <dbReference type="EMBL" id="KAH9330106.1"/>
    </source>
</evidence>
<dbReference type="AlphaFoldDB" id="A0AA38GVT6"/>
<dbReference type="PANTHER" id="PTHR36075">
    <property type="entry name" value="BNAA10G09820D PROTEIN"/>
    <property type="match status" value="1"/>
</dbReference>
<gene>
    <name evidence="2" type="ORF">KI387_002214</name>
</gene>
<organism evidence="2 3">
    <name type="scientific">Taxus chinensis</name>
    <name type="common">Chinese yew</name>
    <name type="synonym">Taxus wallichiana var. chinensis</name>
    <dbReference type="NCBI Taxonomy" id="29808"/>
    <lineage>
        <taxon>Eukaryota</taxon>
        <taxon>Viridiplantae</taxon>
        <taxon>Streptophyta</taxon>
        <taxon>Embryophyta</taxon>
        <taxon>Tracheophyta</taxon>
        <taxon>Spermatophyta</taxon>
        <taxon>Pinopsida</taxon>
        <taxon>Pinidae</taxon>
        <taxon>Conifers II</taxon>
        <taxon>Cupressales</taxon>
        <taxon>Taxaceae</taxon>
        <taxon>Taxus</taxon>
    </lineage>
</organism>
<protein>
    <submittedName>
        <fullName evidence="2">Uncharacterized protein</fullName>
    </submittedName>
</protein>
<feature type="non-terminal residue" evidence="2">
    <location>
        <position position="104"/>
    </location>
</feature>
<accession>A0AA38GVT6</accession>
<reference evidence="2 3" key="1">
    <citation type="journal article" date="2021" name="Nat. Plants">
        <title>The Taxus genome provides insights into paclitaxel biosynthesis.</title>
        <authorList>
            <person name="Xiong X."/>
            <person name="Gou J."/>
            <person name="Liao Q."/>
            <person name="Li Y."/>
            <person name="Zhou Q."/>
            <person name="Bi G."/>
            <person name="Li C."/>
            <person name="Du R."/>
            <person name="Wang X."/>
            <person name="Sun T."/>
            <person name="Guo L."/>
            <person name="Liang H."/>
            <person name="Lu P."/>
            <person name="Wu Y."/>
            <person name="Zhang Z."/>
            <person name="Ro D.K."/>
            <person name="Shang Y."/>
            <person name="Huang S."/>
            <person name="Yan J."/>
        </authorList>
    </citation>
    <scope>NUCLEOTIDE SEQUENCE [LARGE SCALE GENOMIC DNA]</scope>
    <source>
        <strain evidence="2">Ta-2019</strain>
    </source>
</reference>
<sequence length="104" mass="11494">QWEMDSAHCAVGEVDEWDADGFEIPSLKLVNCDSLKDGALGASSPTSSSQKMATINEKIYLGPHWAPPSQVKQQELKTTGKRQVHKQKPTEGDKRGSPWVTKMK</sequence>
<evidence type="ECO:0000313" key="3">
    <source>
        <dbReference type="Proteomes" id="UP000824469"/>
    </source>
</evidence>
<feature type="region of interest" description="Disordered" evidence="1">
    <location>
        <begin position="64"/>
        <end position="104"/>
    </location>
</feature>
<proteinExistence type="predicted"/>
<keyword evidence="3" id="KW-1185">Reference proteome</keyword>
<dbReference type="EMBL" id="JAHRHJ020000001">
    <property type="protein sequence ID" value="KAH9330106.1"/>
    <property type="molecule type" value="Genomic_DNA"/>
</dbReference>
<dbReference type="PANTHER" id="PTHR36075:SF1">
    <property type="entry name" value="OS03G0595200 PROTEIN"/>
    <property type="match status" value="1"/>
</dbReference>
<name>A0AA38GVT6_TAXCH</name>